<reference evidence="1" key="2">
    <citation type="submission" date="2020-09" db="EMBL/GenBank/DDBJ databases">
        <authorList>
            <person name="Sun Q."/>
            <person name="Zhou Y."/>
        </authorList>
    </citation>
    <scope>NUCLEOTIDE SEQUENCE</scope>
    <source>
        <strain evidence="1">CGMCC 4.7110</strain>
    </source>
</reference>
<organism evidence="1 2">
    <name type="scientific">Streptomyces fuscichromogenes</name>
    <dbReference type="NCBI Taxonomy" id="1324013"/>
    <lineage>
        <taxon>Bacteria</taxon>
        <taxon>Bacillati</taxon>
        <taxon>Actinomycetota</taxon>
        <taxon>Actinomycetes</taxon>
        <taxon>Kitasatosporales</taxon>
        <taxon>Streptomycetaceae</taxon>
        <taxon>Streptomyces</taxon>
    </lineage>
</organism>
<proteinExistence type="predicted"/>
<keyword evidence="2" id="KW-1185">Reference proteome</keyword>
<name>A0A917XMZ8_9ACTN</name>
<accession>A0A917XMZ8</accession>
<sequence>MPETTVTTVTVVAVVMAVMAESRVEQPRGVEIPWFASLGVAAHAYREW</sequence>
<dbReference type="Proteomes" id="UP000653411">
    <property type="component" value="Unassembled WGS sequence"/>
</dbReference>
<dbReference type="EMBL" id="BMML01000035">
    <property type="protein sequence ID" value="GGN41950.1"/>
    <property type="molecule type" value="Genomic_DNA"/>
</dbReference>
<reference evidence="1" key="1">
    <citation type="journal article" date="2014" name="Int. J. Syst. Evol. Microbiol.">
        <title>Complete genome sequence of Corynebacterium casei LMG S-19264T (=DSM 44701T), isolated from a smear-ripened cheese.</title>
        <authorList>
            <consortium name="US DOE Joint Genome Institute (JGI-PGF)"/>
            <person name="Walter F."/>
            <person name="Albersmeier A."/>
            <person name="Kalinowski J."/>
            <person name="Ruckert C."/>
        </authorList>
    </citation>
    <scope>NUCLEOTIDE SEQUENCE</scope>
    <source>
        <strain evidence="1">CGMCC 4.7110</strain>
    </source>
</reference>
<dbReference type="RefSeq" id="WP_189268829.1">
    <property type="nucleotide sequence ID" value="NZ_BMML01000035.1"/>
</dbReference>
<evidence type="ECO:0000313" key="2">
    <source>
        <dbReference type="Proteomes" id="UP000653411"/>
    </source>
</evidence>
<evidence type="ECO:0000313" key="1">
    <source>
        <dbReference type="EMBL" id="GGN41950.1"/>
    </source>
</evidence>
<comment type="caution">
    <text evidence="1">The sequence shown here is derived from an EMBL/GenBank/DDBJ whole genome shotgun (WGS) entry which is preliminary data.</text>
</comment>
<protein>
    <submittedName>
        <fullName evidence="1">Uncharacterized protein</fullName>
    </submittedName>
</protein>
<gene>
    <name evidence="1" type="ORF">GCM10011578_090800</name>
</gene>
<dbReference type="AlphaFoldDB" id="A0A917XMZ8"/>